<comment type="caution">
    <text evidence="3">The sequence shown here is derived from an EMBL/GenBank/DDBJ whole genome shotgun (WGS) entry which is preliminary data.</text>
</comment>
<gene>
    <name evidence="3" type="ORF">EVOR1521_LOCUS23980</name>
</gene>
<feature type="compositionally biased region" description="Polar residues" evidence="2">
    <location>
        <begin position="270"/>
        <end position="286"/>
    </location>
</feature>
<dbReference type="InterPro" id="IPR036737">
    <property type="entry name" value="OmpA-like_sf"/>
</dbReference>
<name>A0AA36J6U7_9DINO</name>
<dbReference type="EMBL" id="CAUJNA010003381">
    <property type="protein sequence ID" value="CAJ1400682.1"/>
    <property type="molecule type" value="Genomic_DNA"/>
</dbReference>
<proteinExistence type="predicted"/>
<feature type="coiled-coil region" evidence="1">
    <location>
        <begin position="29"/>
        <end position="56"/>
    </location>
</feature>
<reference evidence="3" key="1">
    <citation type="submission" date="2023-08" db="EMBL/GenBank/DDBJ databases">
        <authorList>
            <person name="Chen Y."/>
            <person name="Shah S."/>
            <person name="Dougan E. K."/>
            <person name="Thang M."/>
            <person name="Chan C."/>
        </authorList>
    </citation>
    <scope>NUCLEOTIDE SEQUENCE</scope>
</reference>
<evidence type="ECO:0000256" key="1">
    <source>
        <dbReference type="SAM" id="Coils"/>
    </source>
</evidence>
<evidence type="ECO:0000313" key="4">
    <source>
        <dbReference type="Proteomes" id="UP001178507"/>
    </source>
</evidence>
<dbReference type="AlphaFoldDB" id="A0AA36J6U7"/>
<evidence type="ECO:0000313" key="3">
    <source>
        <dbReference type="EMBL" id="CAJ1400682.1"/>
    </source>
</evidence>
<feature type="region of interest" description="Disordered" evidence="2">
    <location>
        <begin position="1"/>
        <end position="26"/>
    </location>
</feature>
<keyword evidence="4" id="KW-1185">Reference proteome</keyword>
<dbReference type="Gene3D" id="3.30.1330.60">
    <property type="entry name" value="OmpA-like domain"/>
    <property type="match status" value="1"/>
</dbReference>
<protein>
    <submittedName>
        <fullName evidence="3">Uncharacterized protein</fullName>
    </submittedName>
</protein>
<sequence length="518" mass="55845">MVGLPDGNAARLFPKAGGGSNGGDEPEHVVRMRKALESAKAELRGLRQRRLELEVKPAEQRDSPKLPMVGPDDVAMKALAAHGEPPPAMLHRLGIAVMLILEAPLLVDLGEHPLPARVPWRNLQILLRKPQATVITGGDASLAPMKDIVAALTSRPFGERLVRHIHHKVLEGDPPLTRSEVLDADANCTPLHDWVINLLLPFQASQRAMMLPAPETAEVRAERDNATAAVASKEKEVAGLRRKLRAAQESEQAAVEFAAQHSPGPASDGPESTSTPAANGSSTLDSGSVGPVPNGTLEVMGQKSLQYRLEEVVVPELQEAVLQSVVKTLLERTESESSSARVEVVGRSEDREDEATAQQRAEAVEAWLLARGVPRERLSVSWAAGGKATARSTELRLLDVPGKEAKVRQKAETLLRRIQGYPEPAATPASPPEPAVAAPTWQLEELAQQRLRLVFRKEGLVPEDAVLEVGAKAVRLASLAGNWPEVEVELPREVMPPEEPSAKFSRKNGTLTVTLNAV</sequence>
<organism evidence="3 4">
    <name type="scientific">Effrenium voratum</name>
    <dbReference type="NCBI Taxonomy" id="2562239"/>
    <lineage>
        <taxon>Eukaryota</taxon>
        <taxon>Sar</taxon>
        <taxon>Alveolata</taxon>
        <taxon>Dinophyceae</taxon>
        <taxon>Suessiales</taxon>
        <taxon>Symbiodiniaceae</taxon>
        <taxon>Effrenium</taxon>
    </lineage>
</organism>
<accession>A0AA36J6U7</accession>
<feature type="coiled-coil region" evidence="1">
    <location>
        <begin position="223"/>
        <end position="250"/>
    </location>
</feature>
<feature type="region of interest" description="Disordered" evidence="2">
    <location>
        <begin position="251"/>
        <end position="293"/>
    </location>
</feature>
<dbReference type="Proteomes" id="UP001178507">
    <property type="component" value="Unassembled WGS sequence"/>
</dbReference>
<dbReference type="SUPFAM" id="SSF103088">
    <property type="entry name" value="OmpA-like"/>
    <property type="match status" value="1"/>
</dbReference>
<keyword evidence="1" id="KW-0175">Coiled coil</keyword>
<evidence type="ECO:0000256" key="2">
    <source>
        <dbReference type="SAM" id="MobiDB-lite"/>
    </source>
</evidence>